<feature type="transmembrane region" description="Helical" evidence="1">
    <location>
        <begin position="49"/>
        <end position="69"/>
    </location>
</feature>
<dbReference type="PANTHER" id="PTHR33297:SF4">
    <property type="entry name" value="AMASTIN"/>
    <property type="match status" value="1"/>
</dbReference>
<sequence>MDESTLGDTPCLTLWGLKEKCYSTTYDARVSDLFEMCPERRARFRAAQAFAIMNIFIYGVACVLGFVQLCCCR</sequence>
<name>A0A0N0P4Q5_LEPSE</name>
<dbReference type="PANTHER" id="PTHR33297">
    <property type="entry name" value="AMASTIN-LIKE SURFACE PROTEIN-LIKE PROTEIN-RELATED"/>
    <property type="match status" value="1"/>
</dbReference>
<keyword evidence="1" id="KW-1133">Transmembrane helix</keyword>
<keyword evidence="3" id="KW-1185">Reference proteome</keyword>
<evidence type="ECO:0000313" key="2">
    <source>
        <dbReference type="EMBL" id="KPI85579.1"/>
    </source>
</evidence>
<dbReference type="InterPro" id="IPR009944">
    <property type="entry name" value="Amastin"/>
</dbReference>
<dbReference type="Pfam" id="PF07344">
    <property type="entry name" value="Amastin"/>
    <property type="match status" value="1"/>
</dbReference>
<evidence type="ECO:0000313" key="3">
    <source>
        <dbReference type="Proteomes" id="UP000038009"/>
    </source>
</evidence>
<gene>
    <name evidence="2" type="ORF">ABL78_5354</name>
</gene>
<protein>
    <submittedName>
        <fullName evidence="2">Amastin-like protein</fullName>
    </submittedName>
</protein>
<reference evidence="2 3" key="1">
    <citation type="journal article" date="2015" name="PLoS Pathog.">
        <title>Leptomonas seymouri: Adaptations to the Dixenous Life Cycle Analyzed by Genome Sequencing, Transcriptome Profiling and Co-infection with Leishmania donovani.</title>
        <authorList>
            <person name="Kraeva N."/>
            <person name="Butenko A."/>
            <person name="Hlavacova J."/>
            <person name="Kostygov A."/>
            <person name="Myskova J."/>
            <person name="Grybchuk D."/>
            <person name="Lestinova T."/>
            <person name="Votypka J."/>
            <person name="Volf P."/>
            <person name="Opperdoes F."/>
            <person name="Flegontov P."/>
            <person name="Lukes J."/>
            <person name="Yurchenko V."/>
        </authorList>
    </citation>
    <scope>NUCLEOTIDE SEQUENCE [LARGE SCALE GENOMIC DNA]</scope>
    <source>
        <strain evidence="2 3">ATCC 30220</strain>
    </source>
</reference>
<organism evidence="2 3">
    <name type="scientific">Leptomonas seymouri</name>
    <dbReference type="NCBI Taxonomy" id="5684"/>
    <lineage>
        <taxon>Eukaryota</taxon>
        <taxon>Discoba</taxon>
        <taxon>Euglenozoa</taxon>
        <taxon>Kinetoplastea</taxon>
        <taxon>Metakinetoplastina</taxon>
        <taxon>Trypanosomatida</taxon>
        <taxon>Trypanosomatidae</taxon>
        <taxon>Leishmaniinae</taxon>
        <taxon>Leptomonas</taxon>
    </lineage>
</organism>
<dbReference type="AlphaFoldDB" id="A0A0N0P4Q5"/>
<accession>A0A0N0P4Q5</accession>
<dbReference type="Proteomes" id="UP000038009">
    <property type="component" value="Unassembled WGS sequence"/>
</dbReference>
<evidence type="ECO:0000256" key="1">
    <source>
        <dbReference type="SAM" id="Phobius"/>
    </source>
</evidence>
<dbReference type="OrthoDB" id="265473at2759"/>
<keyword evidence="1" id="KW-0812">Transmembrane</keyword>
<dbReference type="VEuPathDB" id="TriTrypDB:Lsey_0178_0060"/>
<keyword evidence="1" id="KW-0472">Membrane</keyword>
<dbReference type="EMBL" id="LJSK01000178">
    <property type="protein sequence ID" value="KPI85579.1"/>
    <property type="molecule type" value="Genomic_DNA"/>
</dbReference>
<comment type="caution">
    <text evidence="2">The sequence shown here is derived from an EMBL/GenBank/DDBJ whole genome shotgun (WGS) entry which is preliminary data.</text>
</comment>
<proteinExistence type="predicted"/>